<keyword evidence="4" id="KW-0472">Membrane</keyword>
<dbReference type="Gramene" id="ABO93664">
    <property type="protein sequence ID" value="ABO93664"/>
    <property type="gene ID" value="OSTLU_28631"/>
</dbReference>
<dbReference type="EMBL" id="CP000581">
    <property type="protein sequence ID" value="ABO93664.1"/>
    <property type="molecule type" value="Genomic_DNA"/>
</dbReference>
<dbReference type="InterPro" id="IPR035952">
    <property type="entry name" value="Rhomboid-like_sf"/>
</dbReference>
<gene>
    <name evidence="6" type="ORF">OSTLU_28631</name>
</gene>
<dbReference type="Proteomes" id="UP000001568">
    <property type="component" value="Chromosome 1"/>
</dbReference>
<evidence type="ECO:0000256" key="4">
    <source>
        <dbReference type="ARBA" id="ARBA00023136"/>
    </source>
</evidence>
<dbReference type="STRING" id="436017.A4RQE0"/>
<sequence length="227" mass="23625">MVGREWGFCHGAAELVIGMTLLSELGRAVERACGTRRFAGATLAARCAMEIVSRVAWRARGVGNDVSGPYGVVFALLAMYGREIPATATYAAGVGPLSFALSDKSLTYFSALCLALGRGIVSARLALIGTFAGYVVTDGIGLDHRALAAPEWVASLCRGFGAPGPIIRVRASSRPRGRGGDGAVGVEPSAENIQLLVSMGFDEAAAARALRRANDDVQRATNILLTA</sequence>
<name>A4RQE0_OSTLU</name>
<evidence type="ECO:0000259" key="5">
    <source>
        <dbReference type="PROSITE" id="PS50030"/>
    </source>
</evidence>
<keyword evidence="3" id="KW-1133">Transmembrane helix</keyword>
<dbReference type="InterPro" id="IPR009060">
    <property type="entry name" value="UBA-like_sf"/>
</dbReference>
<dbReference type="SUPFAM" id="SSF46934">
    <property type="entry name" value="UBA-like"/>
    <property type="match status" value="1"/>
</dbReference>
<comment type="subcellular location">
    <subcellularLocation>
        <location evidence="1">Membrane</location>
        <topology evidence="1">Multi-pass membrane protein</topology>
    </subcellularLocation>
</comment>
<dbReference type="OMA" id="NYQDHRP"/>
<dbReference type="SUPFAM" id="SSF144091">
    <property type="entry name" value="Rhomboid-like"/>
    <property type="match status" value="1"/>
</dbReference>
<reference evidence="6 7" key="1">
    <citation type="journal article" date="2007" name="Proc. Natl. Acad. Sci. U.S.A.">
        <title>The tiny eukaryote Ostreococcus provides genomic insights into the paradox of plankton speciation.</title>
        <authorList>
            <person name="Palenik B."/>
            <person name="Grimwood J."/>
            <person name="Aerts A."/>
            <person name="Rouze P."/>
            <person name="Salamov A."/>
            <person name="Putnam N."/>
            <person name="Dupont C."/>
            <person name="Jorgensen R."/>
            <person name="Derelle E."/>
            <person name="Rombauts S."/>
            <person name="Zhou K."/>
            <person name="Otillar R."/>
            <person name="Merchant S.S."/>
            <person name="Podell S."/>
            <person name="Gaasterland T."/>
            <person name="Napoli C."/>
            <person name="Gendler K."/>
            <person name="Manuell A."/>
            <person name="Tai V."/>
            <person name="Vallon O."/>
            <person name="Piganeau G."/>
            <person name="Jancek S."/>
            <person name="Heijde M."/>
            <person name="Jabbari K."/>
            <person name="Bowler C."/>
            <person name="Lohr M."/>
            <person name="Robbens S."/>
            <person name="Werner G."/>
            <person name="Dubchak I."/>
            <person name="Pazour G.J."/>
            <person name="Ren Q."/>
            <person name="Paulsen I."/>
            <person name="Delwiche C."/>
            <person name="Schmutz J."/>
            <person name="Rokhsar D."/>
            <person name="Van de Peer Y."/>
            <person name="Moreau H."/>
            <person name="Grigoriev I.V."/>
        </authorList>
    </citation>
    <scope>NUCLEOTIDE SEQUENCE [LARGE SCALE GENOMIC DNA]</scope>
    <source>
        <strain evidence="6 7">CCE9901</strain>
    </source>
</reference>
<evidence type="ECO:0000256" key="3">
    <source>
        <dbReference type="ARBA" id="ARBA00022989"/>
    </source>
</evidence>
<proteinExistence type="predicted"/>
<dbReference type="RefSeq" id="XP_001415372.1">
    <property type="nucleotide sequence ID" value="XM_001415335.1"/>
</dbReference>
<keyword evidence="7" id="KW-1185">Reference proteome</keyword>
<keyword evidence="2" id="KW-0812">Transmembrane</keyword>
<accession>A4RQE0</accession>
<protein>
    <recommendedName>
        <fullName evidence="5">UBA domain-containing protein</fullName>
    </recommendedName>
</protein>
<evidence type="ECO:0000256" key="1">
    <source>
        <dbReference type="ARBA" id="ARBA00004141"/>
    </source>
</evidence>
<dbReference type="eggNOG" id="KOG4463">
    <property type="taxonomic scope" value="Eukaryota"/>
</dbReference>
<dbReference type="KEGG" id="olu:OSTLU_28631"/>
<evidence type="ECO:0000313" key="6">
    <source>
        <dbReference type="EMBL" id="ABO93664.1"/>
    </source>
</evidence>
<dbReference type="GO" id="GO:0016020">
    <property type="term" value="C:membrane"/>
    <property type="evidence" value="ECO:0007669"/>
    <property type="project" value="UniProtKB-SubCell"/>
</dbReference>
<dbReference type="PROSITE" id="PS50030">
    <property type="entry name" value="UBA"/>
    <property type="match status" value="1"/>
</dbReference>
<evidence type="ECO:0000313" key="7">
    <source>
        <dbReference type="Proteomes" id="UP000001568"/>
    </source>
</evidence>
<evidence type="ECO:0000256" key="2">
    <source>
        <dbReference type="ARBA" id="ARBA00022692"/>
    </source>
</evidence>
<dbReference type="GeneID" id="4999506"/>
<dbReference type="AlphaFoldDB" id="A4RQE0"/>
<organism evidence="6 7">
    <name type="scientific">Ostreococcus lucimarinus (strain CCE9901)</name>
    <dbReference type="NCBI Taxonomy" id="436017"/>
    <lineage>
        <taxon>Eukaryota</taxon>
        <taxon>Viridiplantae</taxon>
        <taxon>Chlorophyta</taxon>
        <taxon>Mamiellophyceae</taxon>
        <taxon>Mamiellales</taxon>
        <taxon>Bathycoccaceae</taxon>
        <taxon>Ostreococcus</taxon>
    </lineage>
</organism>
<dbReference type="SMART" id="SM00165">
    <property type="entry name" value="UBA"/>
    <property type="match status" value="1"/>
</dbReference>
<feature type="domain" description="UBA" evidence="5">
    <location>
        <begin position="187"/>
        <end position="227"/>
    </location>
</feature>
<dbReference type="HOGENOM" id="CLU_1221415_0_0_1"/>
<dbReference type="Pfam" id="PF00627">
    <property type="entry name" value="UBA"/>
    <property type="match status" value="1"/>
</dbReference>
<dbReference type="OrthoDB" id="272778at2759"/>
<dbReference type="InterPro" id="IPR015940">
    <property type="entry name" value="UBA"/>
</dbReference>
<dbReference type="Gene3D" id="1.10.8.10">
    <property type="entry name" value="DNA helicase RuvA subunit, C-terminal domain"/>
    <property type="match status" value="1"/>
</dbReference>